<organism evidence="1 2">
    <name type="scientific">Halosquirtibacter laminarini</name>
    <dbReference type="NCBI Taxonomy" id="3374600"/>
    <lineage>
        <taxon>Bacteria</taxon>
        <taxon>Pseudomonadati</taxon>
        <taxon>Bacteroidota</taxon>
        <taxon>Bacteroidia</taxon>
        <taxon>Marinilabiliales</taxon>
        <taxon>Prolixibacteraceae</taxon>
        <taxon>Halosquirtibacter</taxon>
    </lineage>
</organism>
<reference evidence="1" key="1">
    <citation type="submission" date="2021-08" db="EMBL/GenBank/DDBJ databases">
        <title>Novel anaerobic bacterium isolated from sea squirt in East Sea, Republic of Korea.</title>
        <authorList>
            <person name="Nguyen T.H."/>
            <person name="Li Z."/>
            <person name="Lee Y.-J."/>
            <person name="Ko J."/>
            <person name="Kim S.-G."/>
        </authorList>
    </citation>
    <scope>NUCLEOTIDE SEQUENCE</scope>
    <source>
        <strain evidence="1">KCTC 25031</strain>
    </source>
</reference>
<dbReference type="EMBL" id="CP081303">
    <property type="protein sequence ID" value="QZE13844.1"/>
    <property type="molecule type" value="Genomic_DNA"/>
</dbReference>
<proteinExistence type="predicted"/>
<protein>
    <submittedName>
        <fullName evidence="1">Uncharacterized protein</fullName>
    </submittedName>
</protein>
<keyword evidence="2" id="KW-1185">Reference proteome</keyword>
<name>A0AC61NE77_9BACT</name>
<sequence>MIYSAIITCLGTLIFNIPFGYYRTYTKKFSFYWFVTIHLPVPFVIWFRSLNGISLTWALAPFLFGSYFLGQYIGKKINLRRMKLKQEEEI</sequence>
<dbReference type="Proteomes" id="UP000826212">
    <property type="component" value="Chromosome"/>
</dbReference>
<evidence type="ECO:0000313" key="2">
    <source>
        <dbReference type="Proteomes" id="UP000826212"/>
    </source>
</evidence>
<accession>A0AC61NE77</accession>
<evidence type="ECO:0000313" key="1">
    <source>
        <dbReference type="EMBL" id="QZE13844.1"/>
    </source>
</evidence>
<gene>
    <name evidence="1" type="ORF">K4L44_15040</name>
</gene>